<dbReference type="Gene3D" id="3.40.50.1000">
    <property type="entry name" value="HAD superfamily/HAD-like"/>
    <property type="match status" value="1"/>
</dbReference>
<keyword evidence="1" id="KW-0479">Metal-binding</keyword>
<dbReference type="EMBL" id="WNDQ01000012">
    <property type="protein sequence ID" value="KAF1022405.1"/>
    <property type="molecule type" value="Genomic_DNA"/>
</dbReference>
<dbReference type="GO" id="GO:0046872">
    <property type="term" value="F:metal ion binding"/>
    <property type="evidence" value="ECO:0007669"/>
    <property type="project" value="UniProtKB-KW"/>
</dbReference>
<dbReference type="SUPFAM" id="SSF56784">
    <property type="entry name" value="HAD-like"/>
    <property type="match status" value="1"/>
</dbReference>
<dbReference type="NCBIfam" id="TIGR01490">
    <property type="entry name" value="HAD-SF-IB-hyp1"/>
    <property type="match status" value="1"/>
</dbReference>
<evidence type="ECO:0000256" key="2">
    <source>
        <dbReference type="ARBA" id="ARBA00022801"/>
    </source>
</evidence>
<dbReference type="InterPro" id="IPR023214">
    <property type="entry name" value="HAD_sf"/>
</dbReference>
<reference evidence="5" key="1">
    <citation type="journal article" date="2020" name="MBio">
        <title>Horizontal gene transfer to a defensive symbiont with a reduced genome amongst a multipartite beetle microbiome.</title>
        <authorList>
            <person name="Waterworth S.C."/>
            <person name="Florez L.V."/>
            <person name="Rees E.R."/>
            <person name="Hertweck C."/>
            <person name="Kaltenpoth M."/>
            <person name="Kwan J.C."/>
        </authorList>
    </citation>
    <scope>NUCLEOTIDE SEQUENCE [LARGE SCALE GENOMIC DNA]</scope>
</reference>
<dbReference type="GO" id="GO:0016787">
    <property type="term" value="F:hydrolase activity"/>
    <property type="evidence" value="ECO:0007669"/>
    <property type="project" value="UniProtKB-KW"/>
</dbReference>
<dbReference type="InterPro" id="IPR036412">
    <property type="entry name" value="HAD-like_sf"/>
</dbReference>
<keyword evidence="2" id="KW-0378">Hydrolase</keyword>
<dbReference type="NCBIfam" id="TIGR01488">
    <property type="entry name" value="HAD-SF-IB"/>
    <property type="match status" value="1"/>
</dbReference>
<organism evidence="4 5">
    <name type="scientific">Paracidovorax wautersii</name>
    <dbReference type="NCBI Taxonomy" id="1177982"/>
    <lineage>
        <taxon>Bacteria</taxon>
        <taxon>Pseudomonadati</taxon>
        <taxon>Pseudomonadota</taxon>
        <taxon>Betaproteobacteria</taxon>
        <taxon>Burkholderiales</taxon>
        <taxon>Comamonadaceae</taxon>
        <taxon>Paracidovorax</taxon>
    </lineage>
</organism>
<dbReference type="InterPro" id="IPR050582">
    <property type="entry name" value="HAD-like_SerB"/>
</dbReference>
<dbReference type="CDD" id="cd02612">
    <property type="entry name" value="HAD_PGPPase"/>
    <property type="match status" value="1"/>
</dbReference>
<comment type="caution">
    <text evidence="4">The sequence shown here is derived from an EMBL/GenBank/DDBJ whole genome shotgun (WGS) entry which is preliminary data.</text>
</comment>
<dbReference type="Pfam" id="PF12710">
    <property type="entry name" value="HAD"/>
    <property type="match status" value="1"/>
</dbReference>
<dbReference type="Proteomes" id="UP000461670">
    <property type="component" value="Unassembled WGS sequence"/>
</dbReference>
<dbReference type="PANTHER" id="PTHR43344">
    <property type="entry name" value="PHOSPHOSERINE PHOSPHATASE"/>
    <property type="match status" value="1"/>
</dbReference>
<evidence type="ECO:0000256" key="3">
    <source>
        <dbReference type="ARBA" id="ARBA00022842"/>
    </source>
</evidence>
<dbReference type="InterPro" id="IPR006385">
    <property type="entry name" value="HAD_hydro_SerB1"/>
</dbReference>
<evidence type="ECO:0000256" key="1">
    <source>
        <dbReference type="ARBA" id="ARBA00022723"/>
    </source>
</evidence>
<dbReference type="Gene3D" id="1.20.1440.100">
    <property type="entry name" value="SG protein - dephosphorylation function"/>
    <property type="match status" value="1"/>
</dbReference>
<dbReference type="PANTHER" id="PTHR43344:SF13">
    <property type="entry name" value="PHOSPHATASE RV3661-RELATED"/>
    <property type="match status" value="1"/>
</dbReference>
<proteinExistence type="predicted"/>
<protein>
    <submittedName>
        <fullName evidence="4">Phosphoserine phosphatase SerB1</fullName>
    </submittedName>
</protein>
<dbReference type="AlphaFoldDB" id="A0A7V8FQJ8"/>
<sequence>MRLALFDLDHTLLPLDSDHAWGQYTVRIGWRDAEVFAARNDGFYQQYKAGSLDIHEYIRFATEAIREHGQAAADAAHQAFMDEVIRPAIRPAALDLLKKHQDAGDQIVIVTATNEFVTRPIATALGVDELIAIRLERGPDAANWVTGNIEGTPSFREGKIVRVEQWLAARGLDWPAVARSTFYSDSMNDLALLERVDEPVATNPDERLRALAQARGWTIRDLFA</sequence>
<name>A0A7V8FQJ8_9BURK</name>
<evidence type="ECO:0000313" key="5">
    <source>
        <dbReference type="Proteomes" id="UP000461670"/>
    </source>
</evidence>
<keyword evidence="3" id="KW-0460">Magnesium</keyword>
<evidence type="ECO:0000313" key="4">
    <source>
        <dbReference type="EMBL" id="KAF1022405.1"/>
    </source>
</evidence>
<gene>
    <name evidence="4" type="primary">serB1</name>
    <name evidence="4" type="ORF">GAK30_01189</name>
</gene>
<accession>A0A7V8FQJ8</accession>